<evidence type="ECO:0000256" key="2">
    <source>
        <dbReference type="SAM" id="MobiDB-lite"/>
    </source>
</evidence>
<dbReference type="PROSITE" id="PS50157">
    <property type="entry name" value="ZINC_FINGER_C2H2_2"/>
    <property type="match status" value="3"/>
</dbReference>
<feature type="compositionally biased region" description="Polar residues" evidence="2">
    <location>
        <begin position="362"/>
        <end position="382"/>
    </location>
</feature>
<evidence type="ECO:0000313" key="4">
    <source>
        <dbReference type="EMBL" id="CAI8588025.1"/>
    </source>
</evidence>
<dbReference type="InterPro" id="IPR036236">
    <property type="entry name" value="Znf_C2H2_sf"/>
</dbReference>
<dbReference type="Proteomes" id="UP001157006">
    <property type="component" value="Chromosome 1L"/>
</dbReference>
<feature type="region of interest" description="Disordered" evidence="2">
    <location>
        <begin position="168"/>
        <end position="193"/>
    </location>
</feature>
<dbReference type="PANTHER" id="PTHR46869:SF1">
    <property type="entry name" value="C2H2-LIKE ZINC FINGER PROTEIN"/>
    <property type="match status" value="1"/>
</dbReference>
<dbReference type="SUPFAM" id="SSF57667">
    <property type="entry name" value="beta-beta-alpha zinc fingers"/>
    <property type="match status" value="2"/>
</dbReference>
<feature type="region of interest" description="Disordered" evidence="2">
    <location>
        <begin position="141"/>
        <end position="160"/>
    </location>
</feature>
<gene>
    <name evidence="4" type="ORF">VFH_I328160</name>
</gene>
<keyword evidence="1" id="KW-0862">Zinc</keyword>
<dbReference type="SMART" id="SM00355">
    <property type="entry name" value="ZnF_C2H2"/>
    <property type="match status" value="3"/>
</dbReference>
<dbReference type="AlphaFoldDB" id="A0AAV0YPL0"/>
<feature type="domain" description="C2H2-type" evidence="3">
    <location>
        <begin position="104"/>
        <end position="131"/>
    </location>
</feature>
<dbReference type="PANTHER" id="PTHR46869">
    <property type="entry name" value="C2H2-LIKE ZINC FINGER PROTEIN"/>
    <property type="match status" value="1"/>
</dbReference>
<feature type="domain" description="C2H2-type" evidence="3">
    <location>
        <begin position="6"/>
        <end position="33"/>
    </location>
</feature>
<evidence type="ECO:0000313" key="5">
    <source>
        <dbReference type="Proteomes" id="UP001157006"/>
    </source>
</evidence>
<feature type="compositionally biased region" description="Basic residues" evidence="2">
    <location>
        <begin position="391"/>
        <end position="404"/>
    </location>
</feature>
<keyword evidence="5" id="KW-1185">Reference proteome</keyword>
<feature type="domain" description="C2H2-type" evidence="3">
    <location>
        <begin position="407"/>
        <end position="429"/>
    </location>
</feature>
<evidence type="ECO:0000256" key="1">
    <source>
        <dbReference type="PROSITE-ProRule" id="PRU00042"/>
    </source>
</evidence>
<feature type="compositionally biased region" description="Acidic residues" evidence="2">
    <location>
        <begin position="352"/>
        <end position="361"/>
    </location>
</feature>
<protein>
    <recommendedName>
        <fullName evidence="3">C2H2-type domain-containing protein</fullName>
    </recommendedName>
</protein>
<reference evidence="4 5" key="1">
    <citation type="submission" date="2023-01" db="EMBL/GenBank/DDBJ databases">
        <authorList>
            <person name="Kreplak J."/>
        </authorList>
    </citation>
    <scope>NUCLEOTIDE SEQUENCE [LARGE SCALE GENOMIC DNA]</scope>
</reference>
<accession>A0AAV0YPL0</accession>
<dbReference type="GO" id="GO:0008270">
    <property type="term" value="F:zinc ion binding"/>
    <property type="evidence" value="ECO:0007669"/>
    <property type="project" value="UniProtKB-KW"/>
</dbReference>
<keyword evidence="1" id="KW-0479">Metal-binding</keyword>
<name>A0AAV0YPL0_VICFA</name>
<sequence length="485" mass="53193">MEEKRFECRYCFRKFLCGKSLGGHIRTHMMSENEERRIMNANAAASVFKFDDGRKRKRSELGSSSVGGDDGNYIYGLRENPKKTTRFVHSNAAAVSSATVQIERFCKECGKGFPSLKALCGHMASHSEKEKVISRIEDVSGVRDGQSDTEDSVPTDTRKSKRMKLKIISNENRPSSSSPPWGNCSSSISEVDQDHEEVARTLMMLSRDHTFKGPFALVADSSDNNSVVVEPEAKLKLKLKLKLKSKSNSPDVDTKVVGMNHGKTFVTINGVKMKNYGEGYDSDNSDSGYFLHGPKKVESDDASSDWCLKNRFQDHDLESSKKIVESNKNNGYGNNEMYSSLKTQRESFSDDSVYESDENSTDSDSYTAPKTQTNNKSNMNGTKSGNNNKKPSCKGKKKMKSKKGKEHDCPLCPRTFKSGQALGGHKRSHFATGVSTQDTLVIRPGAAAASQAQALAPVPVPAPAPAPAAVNACLIDLNLPAPDDE</sequence>
<keyword evidence="1" id="KW-0863">Zinc-finger</keyword>
<dbReference type="Pfam" id="PF13912">
    <property type="entry name" value="zf-C2H2_6"/>
    <property type="match status" value="2"/>
</dbReference>
<feature type="compositionally biased region" description="Low complexity" evidence="2">
    <location>
        <begin position="174"/>
        <end position="189"/>
    </location>
</feature>
<organism evidence="4 5">
    <name type="scientific">Vicia faba</name>
    <name type="common">Broad bean</name>
    <name type="synonym">Faba vulgaris</name>
    <dbReference type="NCBI Taxonomy" id="3906"/>
    <lineage>
        <taxon>Eukaryota</taxon>
        <taxon>Viridiplantae</taxon>
        <taxon>Streptophyta</taxon>
        <taxon>Embryophyta</taxon>
        <taxon>Tracheophyta</taxon>
        <taxon>Spermatophyta</taxon>
        <taxon>Magnoliopsida</taxon>
        <taxon>eudicotyledons</taxon>
        <taxon>Gunneridae</taxon>
        <taxon>Pentapetalae</taxon>
        <taxon>rosids</taxon>
        <taxon>fabids</taxon>
        <taxon>Fabales</taxon>
        <taxon>Fabaceae</taxon>
        <taxon>Papilionoideae</taxon>
        <taxon>50 kb inversion clade</taxon>
        <taxon>NPAAA clade</taxon>
        <taxon>Hologalegina</taxon>
        <taxon>IRL clade</taxon>
        <taxon>Fabeae</taxon>
        <taxon>Vicia</taxon>
    </lineage>
</organism>
<feature type="region of interest" description="Disordered" evidence="2">
    <location>
        <begin position="344"/>
        <end position="408"/>
    </location>
</feature>
<evidence type="ECO:0000259" key="3">
    <source>
        <dbReference type="PROSITE" id="PS50157"/>
    </source>
</evidence>
<dbReference type="PROSITE" id="PS00028">
    <property type="entry name" value="ZINC_FINGER_C2H2_1"/>
    <property type="match status" value="3"/>
</dbReference>
<dbReference type="EMBL" id="OX451736">
    <property type="protein sequence ID" value="CAI8588025.1"/>
    <property type="molecule type" value="Genomic_DNA"/>
</dbReference>
<dbReference type="InterPro" id="IPR013087">
    <property type="entry name" value="Znf_C2H2_type"/>
</dbReference>
<proteinExistence type="predicted"/>